<evidence type="ECO:0000313" key="2">
    <source>
        <dbReference type="Proteomes" id="UP000092498"/>
    </source>
</evidence>
<dbReference type="InParanoid" id="A0A1B1AIZ5"/>
<proteinExistence type="predicted"/>
<gene>
    <name evidence="1" type="ORF">ATE48_11655</name>
</gene>
<dbReference type="RefSeq" id="WP_066771714.1">
    <property type="nucleotide sequence ID" value="NZ_CP013244.1"/>
</dbReference>
<accession>A0A1B1AIZ5</accession>
<sequence length="91" mass="10212">MSRDTKAETRAINAVLWRDWDPIGCGVPEDEYESYVWPVYKLLIDGAGREAVADYLRWAADENITCPVPETRLQAVVDKLMTLGVKPVGES</sequence>
<organism evidence="1 2">
    <name type="scientific">Candidatus Viadribacter manganicus</name>
    <dbReference type="NCBI Taxonomy" id="1759059"/>
    <lineage>
        <taxon>Bacteria</taxon>
        <taxon>Pseudomonadati</taxon>
        <taxon>Pseudomonadota</taxon>
        <taxon>Alphaproteobacteria</taxon>
        <taxon>Hyphomonadales</taxon>
        <taxon>Hyphomonadaceae</taxon>
        <taxon>Candidatus Viadribacter</taxon>
    </lineage>
</organism>
<dbReference type="Proteomes" id="UP000092498">
    <property type="component" value="Chromosome"/>
</dbReference>
<dbReference type="OrthoDB" id="7596921at2"/>
<evidence type="ECO:0000313" key="1">
    <source>
        <dbReference type="EMBL" id="ANP46527.1"/>
    </source>
</evidence>
<name>A0A1B1AIZ5_9PROT</name>
<protein>
    <submittedName>
        <fullName evidence="1">Uncharacterized protein</fullName>
    </submittedName>
</protein>
<reference evidence="1 2" key="1">
    <citation type="submission" date="2015-11" db="EMBL/GenBank/DDBJ databases">
        <title>Whole-Genome Sequence of Candidatus Oderbacter manganicum from the National Park Lower Oder Valley, Germany.</title>
        <authorList>
            <person name="Braun B."/>
            <person name="Liere K."/>
            <person name="Szewzyk U."/>
        </authorList>
    </citation>
    <scope>NUCLEOTIDE SEQUENCE [LARGE SCALE GENOMIC DNA]</scope>
    <source>
        <strain evidence="1 2">OTSz_A_272</strain>
    </source>
</reference>
<dbReference type="AlphaFoldDB" id="A0A1B1AIZ5"/>
<dbReference type="EMBL" id="CP013244">
    <property type="protein sequence ID" value="ANP46527.1"/>
    <property type="molecule type" value="Genomic_DNA"/>
</dbReference>
<dbReference type="KEGG" id="cbot:ATE48_11655"/>
<dbReference type="STRING" id="1759059.ATE48_11655"/>
<keyword evidence="2" id="KW-1185">Reference proteome</keyword>